<gene>
    <name evidence="2" type="ORF">PR048_030900</name>
</gene>
<proteinExistence type="predicted"/>
<feature type="region of interest" description="Disordered" evidence="1">
    <location>
        <begin position="802"/>
        <end position="831"/>
    </location>
</feature>
<dbReference type="EMBL" id="JARBHB010000014">
    <property type="protein sequence ID" value="KAJ8869325.1"/>
    <property type="molecule type" value="Genomic_DNA"/>
</dbReference>
<evidence type="ECO:0000313" key="2">
    <source>
        <dbReference type="EMBL" id="KAJ8869325.1"/>
    </source>
</evidence>
<sequence length="831" mass="93433">MWKRPSINCGIVFLKLPNPWSEGHLLRPSYLPVFKVLIQDTSGGDRQLQLSLVLSRCVNVLHIVDTVVTVAYYGKLLYFDSVNVLRTVDTVVTVAYYGKLLCFDSVNVLRTAHCIQCILCPVVRQCERLRTVDTVVTVAYYGKLLCFDSVNVLRTVDTVVTVAYYGKLLYFDSVNVLRTVTLVNELRTVDTVVTVAYYGKLLYFDSVNVLRTVDTVVTVAYYGKLLYFDSVNVLRTVDTVVTVAYYGNLLFFDSVNVLRTVDTVVTVAYYGNLLCFDSVNVLRTVDTVVTVAYYGKLLYFDSVNVLRTVDTCERTSHCRHCSNSGILRQTLCFDSVNVLRTVDTVVTVAYYGKLLCFDSVVNVLRTVDTVETVAYYGKLLCFDSVNVLRTVDTVVTVAYYGKLLCFDMVNVLRTVDTVVTVAYYGKLLCFDSVNVLRTVDTVVTVAYYGKLLCFDSVVNVLRTVDTVVTVAYYGKLLCFDSVNELRTVDTVVKVAYYGKLLCFDSVNVLRTVDTVVTVAYYGKLLCFDSVNHVDTRLVQRAADNQSENEYAAYAISYYVGPRIGFESRRGRSRISARGSRAGRCRRSAGFLSDFPLPRPLIPAFLHTHLVSPSSALKTLMLRLFCLVQNLRRARKTGRVPAAAELAASRTRAGRGQVYVRLGAAEVVEPRRVAGKQSECVTPPGTVRRAMPYRAFLLYSLRAYCPPRVVLLPRSPTFTRPPPVQYSRVQYDCQNSHVVNSEKSKNQGRNTVREGSPQPNCIDVPRELDDAFAAKYIVDFEQRSLAEVWGNWRKPRHEHSWTAASSRVPSRTELQGDSRRESNQTAVMARCE</sequence>
<accession>A0ABQ9GA83</accession>
<reference evidence="2 3" key="1">
    <citation type="submission" date="2023-02" db="EMBL/GenBank/DDBJ databases">
        <title>LHISI_Scaffold_Assembly.</title>
        <authorList>
            <person name="Stuart O.P."/>
            <person name="Cleave R."/>
            <person name="Magrath M.J.L."/>
            <person name="Mikheyev A.S."/>
        </authorList>
    </citation>
    <scope>NUCLEOTIDE SEQUENCE [LARGE SCALE GENOMIC DNA]</scope>
    <source>
        <strain evidence="2">Daus_M_001</strain>
        <tissue evidence="2">Leg muscle</tissue>
    </source>
</reference>
<dbReference type="Proteomes" id="UP001159363">
    <property type="component" value="Chromosome 13"/>
</dbReference>
<evidence type="ECO:0000256" key="1">
    <source>
        <dbReference type="SAM" id="MobiDB-lite"/>
    </source>
</evidence>
<name>A0ABQ9GA83_9NEOP</name>
<evidence type="ECO:0000313" key="3">
    <source>
        <dbReference type="Proteomes" id="UP001159363"/>
    </source>
</evidence>
<feature type="region of interest" description="Disordered" evidence="1">
    <location>
        <begin position="738"/>
        <end position="762"/>
    </location>
</feature>
<protein>
    <submittedName>
        <fullName evidence="2">Uncharacterized protein</fullName>
    </submittedName>
</protein>
<keyword evidence="3" id="KW-1185">Reference proteome</keyword>
<feature type="compositionally biased region" description="Polar residues" evidence="1">
    <location>
        <begin position="802"/>
        <end position="812"/>
    </location>
</feature>
<comment type="caution">
    <text evidence="2">The sequence shown here is derived from an EMBL/GenBank/DDBJ whole genome shotgun (WGS) entry which is preliminary data.</text>
</comment>
<organism evidence="2 3">
    <name type="scientific">Dryococelus australis</name>
    <dbReference type="NCBI Taxonomy" id="614101"/>
    <lineage>
        <taxon>Eukaryota</taxon>
        <taxon>Metazoa</taxon>
        <taxon>Ecdysozoa</taxon>
        <taxon>Arthropoda</taxon>
        <taxon>Hexapoda</taxon>
        <taxon>Insecta</taxon>
        <taxon>Pterygota</taxon>
        <taxon>Neoptera</taxon>
        <taxon>Polyneoptera</taxon>
        <taxon>Phasmatodea</taxon>
        <taxon>Verophasmatodea</taxon>
        <taxon>Anareolatae</taxon>
        <taxon>Phasmatidae</taxon>
        <taxon>Eurycanthinae</taxon>
        <taxon>Dryococelus</taxon>
    </lineage>
</organism>